<feature type="domain" description="CAAX prenyl protease 2/Lysostaphin resistance protein A-like" evidence="2">
    <location>
        <begin position="127"/>
        <end position="213"/>
    </location>
</feature>
<feature type="transmembrane region" description="Helical" evidence="1">
    <location>
        <begin position="168"/>
        <end position="195"/>
    </location>
</feature>
<dbReference type="InterPro" id="IPR003675">
    <property type="entry name" value="Rce1/LyrA-like_dom"/>
</dbReference>
<evidence type="ECO:0000256" key="1">
    <source>
        <dbReference type="SAM" id="Phobius"/>
    </source>
</evidence>
<feature type="transmembrane region" description="Helical" evidence="1">
    <location>
        <begin position="232"/>
        <end position="250"/>
    </location>
</feature>
<keyword evidence="3" id="KW-0482">Metalloprotease</keyword>
<keyword evidence="1" id="KW-0472">Membrane</keyword>
<evidence type="ECO:0000259" key="2">
    <source>
        <dbReference type="Pfam" id="PF02517"/>
    </source>
</evidence>
<organism evidence="3 4">
    <name type="scientific">Candidatus Avichristensenella intestinipullorum</name>
    <dbReference type="NCBI Taxonomy" id="2840693"/>
    <lineage>
        <taxon>Bacteria</taxon>
        <taxon>Bacillati</taxon>
        <taxon>Bacillota</taxon>
        <taxon>Clostridia</taxon>
        <taxon>Candidatus Avichristensenella</taxon>
    </lineage>
</organism>
<gene>
    <name evidence="3" type="ORF">IAA66_05570</name>
</gene>
<keyword evidence="1" id="KW-0812">Transmembrane</keyword>
<dbReference type="GO" id="GO:0004175">
    <property type="term" value="F:endopeptidase activity"/>
    <property type="evidence" value="ECO:0007669"/>
    <property type="project" value="UniProtKB-ARBA"/>
</dbReference>
<dbReference type="PANTHER" id="PTHR43592:SF15">
    <property type="entry name" value="CAAX AMINO TERMINAL PROTEASE FAMILY PROTEIN"/>
    <property type="match status" value="1"/>
</dbReference>
<feature type="transmembrane region" description="Helical" evidence="1">
    <location>
        <begin position="201"/>
        <end position="220"/>
    </location>
</feature>
<dbReference type="GO" id="GO:0008237">
    <property type="term" value="F:metallopeptidase activity"/>
    <property type="evidence" value="ECO:0007669"/>
    <property type="project" value="UniProtKB-KW"/>
</dbReference>
<dbReference type="GO" id="GO:0080120">
    <property type="term" value="P:CAAX-box protein maturation"/>
    <property type="evidence" value="ECO:0007669"/>
    <property type="project" value="UniProtKB-ARBA"/>
</dbReference>
<reference evidence="3" key="1">
    <citation type="submission" date="2020-10" db="EMBL/GenBank/DDBJ databases">
        <authorList>
            <person name="Gilroy R."/>
        </authorList>
    </citation>
    <scope>NUCLEOTIDE SEQUENCE</scope>
    <source>
        <strain evidence="3">ChiHile30-977</strain>
    </source>
</reference>
<evidence type="ECO:0000313" key="3">
    <source>
        <dbReference type="EMBL" id="HIQ63041.1"/>
    </source>
</evidence>
<sequence>MRCNARPSVTAACAVLVLVLLGNTVSGWLMAWAGVSYDSWLYYLLSTLLQWIVSALPVFVYYGRIAPGRASALRLNRLDPLCAVLTALSAAVGVLALNYVALYWTVFLRLLGLSPLAGTPAPSSPAMLVCMLVSVVCTAGVVEELVFRGLLLPALEPLGERRAVAWSALLFMLMHLSVEVMPTHFLIGAVLALLALRTGSLYAPMLFHGVYNGVIVLLQYALRSQAAAEPTAAQALSLLPGALLMLWAWYGLLSLALRRGAQTSLCTLAHADGERFVRPRWYVAAPLGLLLAAGMFLAFVSMLPGGAP</sequence>
<dbReference type="Pfam" id="PF02517">
    <property type="entry name" value="Rce1-like"/>
    <property type="match status" value="1"/>
</dbReference>
<dbReference type="EMBL" id="DVFI01000086">
    <property type="protein sequence ID" value="HIQ63041.1"/>
    <property type="molecule type" value="Genomic_DNA"/>
</dbReference>
<dbReference type="AlphaFoldDB" id="A0A9D0YVJ7"/>
<feature type="transmembrane region" description="Helical" evidence="1">
    <location>
        <begin position="83"/>
        <end position="106"/>
    </location>
</feature>
<keyword evidence="3" id="KW-0378">Hydrolase</keyword>
<feature type="transmembrane region" description="Helical" evidence="1">
    <location>
        <begin position="40"/>
        <end position="62"/>
    </location>
</feature>
<proteinExistence type="predicted"/>
<dbReference type="Proteomes" id="UP000886819">
    <property type="component" value="Unassembled WGS sequence"/>
</dbReference>
<feature type="transmembrane region" description="Helical" evidence="1">
    <location>
        <begin position="126"/>
        <end position="147"/>
    </location>
</feature>
<name>A0A9D0YVJ7_9FIRM</name>
<accession>A0A9D0YVJ7</accession>
<feature type="transmembrane region" description="Helical" evidence="1">
    <location>
        <begin position="281"/>
        <end position="303"/>
    </location>
</feature>
<comment type="caution">
    <text evidence="3">The sequence shown here is derived from an EMBL/GenBank/DDBJ whole genome shotgun (WGS) entry which is preliminary data.</text>
</comment>
<dbReference type="PANTHER" id="PTHR43592">
    <property type="entry name" value="CAAX AMINO TERMINAL PROTEASE"/>
    <property type="match status" value="1"/>
</dbReference>
<evidence type="ECO:0000313" key="4">
    <source>
        <dbReference type="Proteomes" id="UP000886819"/>
    </source>
</evidence>
<keyword evidence="1" id="KW-1133">Transmembrane helix</keyword>
<reference evidence="3" key="2">
    <citation type="journal article" date="2021" name="PeerJ">
        <title>Extensive microbial diversity within the chicken gut microbiome revealed by metagenomics and culture.</title>
        <authorList>
            <person name="Gilroy R."/>
            <person name="Ravi A."/>
            <person name="Getino M."/>
            <person name="Pursley I."/>
            <person name="Horton D.L."/>
            <person name="Alikhan N.F."/>
            <person name="Baker D."/>
            <person name="Gharbi K."/>
            <person name="Hall N."/>
            <person name="Watson M."/>
            <person name="Adriaenssens E.M."/>
            <person name="Foster-Nyarko E."/>
            <person name="Jarju S."/>
            <person name="Secka A."/>
            <person name="Antonio M."/>
            <person name="Oren A."/>
            <person name="Chaudhuri R.R."/>
            <person name="La Ragione R."/>
            <person name="Hildebrand F."/>
            <person name="Pallen M.J."/>
        </authorList>
    </citation>
    <scope>NUCLEOTIDE SEQUENCE</scope>
    <source>
        <strain evidence="3">ChiHile30-977</strain>
    </source>
</reference>
<keyword evidence="3" id="KW-0645">Protease</keyword>
<protein>
    <submittedName>
        <fullName evidence="3">CPBP family intramembrane metalloprotease</fullName>
    </submittedName>
</protein>